<keyword evidence="1" id="KW-0812">Transmembrane</keyword>
<dbReference type="EMBL" id="AOIA01000020">
    <property type="protein sequence ID" value="ELY66005.1"/>
    <property type="molecule type" value="Genomic_DNA"/>
</dbReference>
<keyword evidence="1" id="KW-0472">Membrane</keyword>
<dbReference type="STRING" id="1227498.C492_02337"/>
<dbReference type="Proteomes" id="UP000011531">
    <property type="component" value="Unassembled WGS sequence"/>
</dbReference>
<sequence length="75" mass="8837">MRSISDVQRGARDAPYIQQPAPVLFEICQKQPAEYREYIGYFGCGWTKLHHVRNLWFLILQNLLVSFASVIFFQM</sequence>
<protein>
    <submittedName>
        <fullName evidence="2">Uncharacterized protein</fullName>
    </submittedName>
</protein>
<organism evidence="2 3">
    <name type="scientific">Natronococcus jeotgali DSM 18795</name>
    <dbReference type="NCBI Taxonomy" id="1227498"/>
    <lineage>
        <taxon>Archaea</taxon>
        <taxon>Methanobacteriati</taxon>
        <taxon>Methanobacteriota</taxon>
        <taxon>Stenosarchaea group</taxon>
        <taxon>Halobacteria</taxon>
        <taxon>Halobacteriales</taxon>
        <taxon>Natrialbaceae</taxon>
        <taxon>Natronococcus</taxon>
    </lineage>
</organism>
<gene>
    <name evidence="2" type="ORF">C492_02337</name>
</gene>
<name>L9XW91_9EURY</name>
<keyword evidence="1" id="KW-1133">Transmembrane helix</keyword>
<dbReference type="AlphaFoldDB" id="L9XW91"/>
<evidence type="ECO:0000313" key="2">
    <source>
        <dbReference type="EMBL" id="ELY66005.1"/>
    </source>
</evidence>
<keyword evidence="3" id="KW-1185">Reference proteome</keyword>
<feature type="transmembrane region" description="Helical" evidence="1">
    <location>
        <begin position="55"/>
        <end position="73"/>
    </location>
</feature>
<evidence type="ECO:0000256" key="1">
    <source>
        <dbReference type="SAM" id="Phobius"/>
    </source>
</evidence>
<accession>L9XW91</accession>
<reference evidence="2 3" key="1">
    <citation type="journal article" date="2014" name="PLoS Genet.">
        <title>Phylogenetically driven sequencing of extremely halophilic archaea reveals strategies for static and dynamic osmo-response.</title>
        <authorList>
            <person name="Becker E.A."/>
            <person name="Seitzer P.M."/>
            <person name="Tritt A."/>
            <person name="Larsen D."/>
            <person name="Krusor M."/>
            <person name="Yao A.I."/>
            <person name="Wu D."/>
            <person name="Madern D."/>
            <person name="Eisen J.A."/>
            <person name="Darling A.E."/>
            <person name="Facciotti M.T."/>
        </authorList>
    </citation>
    <scope>NUCLEOTIDE SEQUENCE [LARGE SCALE GENOMIC DNA]</scope>
    <source>
        <strain evidence="2 3">DSM 18795</strain>
    </source>
</reference>
<proteinExistence type="predicted"/>
<evidence type="ECO:0000313" key="3">
    <source>
        <dbReference type="Proteomes" id="UP000011531"/>
    </source>
</evidence>
<comment type="caution">
    <text evidence="2">The sequence shown here is derived from an EMBL/GenBank/DDBJ whole genome shotgun (WGS) entry which is preliminary data.</text>
</comment>